<keyword evidence="1" id="KW-1133">Transmembrane helix</keyword>
<gene>
    <name evidence="2" type="ORF">O3W52_24980</name>
</gene>
<accession>A0ABT4KMI2</accession>
<reference evidence="2" key="1">
    <citation type="submission" date="2022-10" db="EMBL/GenBank/DDBJ databases">
        <title>Whole genome sequencing of three plant growth promoting bacteria isolated from Vachellia tortilis subsp. raddiana in Morocco.</title>
        <authorList>
            <person name="Hnini M."/>
            <person name="Zouagui R."/>
            <person name="Zouagui H."/>
            <person name="Chemao Elfihri M.-W."/>
            <person name="Ibrahimi A."/>
            <person name="Sbabou L."/>
            <person name="Aurag J."/>
        </authorList>
    </citation>
    <scope>NUCLEOTIDE SEQUENCE</scope>
    <source>
        <strain evidence="2">LMR678</strain>
    </source>
</reference>
<dbReference type="InterPro" id="IPR024239">
    <property type="entry name" value="SyrA"/>
</dbReference>
<keyword evidence="3" id="KW-1185">Reference proteome</keyword>
<dbReference type="Pfam" id="PF11089">
    <property type="entry name" value="SyrA"/>
    <property type="match status" value="1"/>
</dbReference>
<dbReference type="Proteomes" id="UP001079430">
    <property type="component" value="Unassembled WGS sequence"/>
</dbReference>
<name>A0ABT4KMI2_9HYPH</name>
<evidence type="ECO:0000313" key="3">
    <source>
        <dbReference type="Proteomes" id="UP001079430"/>
    </source>
</evidence>
<keyword evidence="1" id="KW-0812">Transmembrane</keyword>
<sequence length="73" mass="7909">MYVVSHPARSLFVTTLAYSLLLQVAYIGSVFLLVCLAAFAKMSKGLSIWVFSTRAIKENQGLAFGEPSPRGQG</sequence>
<dbReference type="RefSeq" id="WP_269285564.1">
    <property type="nucleotide sequence ID" value="NZ_JAPVOI010000005.1"/>
</dbReference>
<comment type="caution">
    <text evidence="2">The sequence shown here is derived from an EMBL/GenBank/DDBJ whole genome shotgun (WGS) entry which is preliminary data.</text>
</comment>
<keyword evidence="1" id="KW-0472">Membrane</keyword>
<proteinExistence type="predicted"/>
<protein>
    <submittedName>
        <fullName evidence="2">Uncharacterized protein</fullName>
    </submittedName>
</protein>
<evidence type="ECO:0000313" key="2">
    <source>
        <dbReference type="EMBL" id="MCZ4093161.1"/>
    </source>
</evidence>
<feature type="transmembrane region" description="Helical" evidence="1">
    <location>
        <begin position="20"/>
        <end position="40"/>
    </location>
</feature>
<dbReference type="EMBL" id="JAPVOI010000005">
    <property type="protein sequence ID" value="MCZ4093161.1"/>
    <property type="molecule type" value="Genomic_DNA"/>
</dbReference>
<organism evidence="2 3">
    <name type="scientific">Sinorhizobium psoraleae</name>
    <dbReference type="NCBI Taxonomy" id="520838"/>
    <lineage>
        <taxon>Bacteria</taxon>
        <taxon>Pseudomonadati</taxon>
        <taxon>Pseudomonadota</taxon>
        <taxon>Alphaproteobacteria</taxon>
        <taxon>Hyphomicrobiales</taxon>
        <taxon>Rhizobiaceae</taxon>
        <taxon>Sinorhizobium/Ensifer group</taxon>
        <taxon>Sinorhizobium</taxon>
    </lineage>
</organism>
<evidence type="ECO:0000256" key="1">
    <source>
        <dbReference type="SAM" id="Phobius"/>
    </source>
</evidence>